<dbReference type="InterPro" id="IPR005174">
    <property type="entry name" value="KIB1-4_b-propeller"/>
</dbReference>
<dbReference type="PANTHER" id="PTHR33165">
    <property type="entry name" value="F-BOX DOMAIN CONTAINING PROTEIN-LIKE-RELATED"/>
    <property type="match status" value="1"/>
</dbReference>
<accession>A0ABC9C942</accession>
<proteinExistence type="predicted"/>
<dbReference type="Pfam" id="PF03478">
    <property type="entry name" value="Beta-prop_KIB1-4"/>
    <property type="match status" value="1"/>
</dbReference>
<reference evidence="3" key="1">
    <citation type="submission" date="2024-10" db="EMBL/GenBank/DDBJ databases">
        <authorList>
            <person name="Ryan C."/>
        </authorList>
    </citation>
    <scope>NUCLEOTIDE SEQUENCE [LARGE SCALE GENOMIC DNA]</scope>
</reference>
<keyword evidence="4" id="KW-1185">Reference proteome</keyword>
<organism evidence="3 4">
    <name type="scientific">Urochloa decumbens</name>
    <dbReference type="NCBI Taxonomy" id="240449"/>
    <lineage>
        <taxon>Eukaryota</taxon>
        <taxon>Viridiplantae</taxon>
        <taxon>Streptophyta</taxon>
        <taxon>Embryophyta</taxon>
        <taxon>Tracheophyta</taxon>
        <taxon>Spermatophyta</taxon>
        <taxon>Magnoliopsida</taxon>
        <taxon>Liliopsida</taxon>
        <taxon>Poales</taxon>
        <taxon>Poaceae</taxon>
        <taxon>PACMAD clade</taxon>
        <taxon>Panicoideae</taxon>
        <taxon>Panicodae</taxon>
        <taxon>Paniceae</taxon>
        <taxon>Melinidinae</taxon>
        <taxon>Urochloa</taxon>
    </lineage>
</organism>
<feature type="domain" description="KIB1-4 beta-propeller" evidence="2">
    <location>
        <begin position="93"/>
        <end position="327"/>
    </location>
</feature>
<evidence type="ECO:0000313" key="3">
    <source>
        <dbReference type="EMBL" id="CAL5013984.1"/>
    </source>
</evidence>
<feature type="compositionally biased region" description="Polar residues" evidence="1">
    <location>
        <begin position="15"/>
        <end position="25"/>
    </location>
</feature>
<dbReference type="AlphaFoldDB" id="A0ABC9C942"/>
<dbReference type="Proteomes" id="UP001497457">
    <property type="component" value="Chromosome 28b"/>
</dbReference>
<protein>
    <recommendedName>
        <fullName evidence="2">KIB1-4 beta-propeller domain-containing protein</fullName>
    </recommendedName>
</protein>
<feature type="compositionally biased region" description="Basic residues" evidence="1">
    <location>
        <begin position="1"/>
        <end position="10"/>
    </location>
</feature>
<sequence length="367" mass="41253">MATANRRRRIPSPPSTASLSRNPTVATDPPPYFLPELIPEVAKRLTSLQDFFALRAACRAYRALLPLAASNLASQAPLLLVPCDDSESHALLHLPLRRIHRFRLPRTSRAGAEDVVTEVHTLGCRVAISKRYYSRLPKRDLTIVHLLTGERIYLPSPPRDFFRILLSSDLVVAWKYDHIIYCRVGGPKWRVASISSSNYLQHLILVKDTLYAVVDSGQRVAAIELPDDDDNNNNNKNGLKCTYLGTGFDTQEHGTRVFSLAECRGELLLVISKINEGFHVLQWQSEEGKWVRITNLGGCTLFFAGSYFSGYLGPDHPGIRGDCIYETGSKLRFVLSLIDRSLDGDATCSLRVEPYRWPPLWIFPSMC</sequence>
<gene>
    <name evidence="3" type="ORF">URODEC1_LOCUS71681</name>
</gene>
<dbReference type="PANTHER" id="PTHR33165:SF52">
    <property type="entry name" value="F-BOX DOMAIN-CONTAINING PROTEIN"/>
    <property type="match status" value="1"/>
</dbReference>
<evidence type="ECO:0000256" key="1">
    <source>
        <dbReference type="SAM" id="MobiDB-lite"/>
    </source>
</evidence>
<dbReference type="EMBL" id="OZ075138">
    <property type="protein sequence ID" value="CAL5013984.1"/>
    <property type="molecule type" value="Genomic_DNA"/>
</dbReference>
<feature type="region of interest" description="Disordered" evidence="1">
    <location>
        <begin position="1"/>
        <end position="25"/>
    </location>
</feature>
<name>A0ABC9C942_9POAL</name>
<evidence type="ECO:0000313" key="4">
    <source>
        <dbReference type="Proteomes" id="UP001497457"/>
    </source>
</evidence>
<evidence type="ECO:0000259" key="2">
    <source>
        <dbReference type="Pfam" id="PF03478"/>
    </source>
</evidence>